<accession>A0A915JH84</accession>
<dbReference type="AlphaFoldDB" id="A0A915JH84"/>
<dbReference type="Proteomes" id="UP000887565">
    <property type="component" value="Unplaced"/>
</dbReference>
<evidence type="ECO:0000313" key="3">
    <source>
        <dbReference type="WBParaSite" id="nRc.2.0.1.t25474-RA"/>
    </source>
</evidence>
<evidence type="ECO:0000313" key="2">
    <source>
        <dbReference type="Proteomes" id="UP000887565"/>
    </source>
</evidence>
<reference evidence="3" key="1">
    <citation type="submission" date="2022-11" db="UniProtKB">
        <authorList>
            <consortium name="WormBaseParasite"/>
        </authorList>
    </citation>
    <scope>IDENTIFICATION</scope>
</reference>
<feature type="compositionally biased region" description="Low complexity" evidence="1">
    <location>
        <begin position="63"/>
        <end position="72"/>
    </location>
</feature>
<dbReference type="WBParaSite" id="nRc.2.0.1.t25474-RA">
    <property type="protein sequence ID" value="nRc.2.0.1.t25474-RA"/>
    <property type="gene ID" value="nRc.2.0.1.g25474"/>
</dbReference>
<feature type="region of interest" description="Disordered" evidence="1">
    <location>
        <begin position="50"/>
        <end position="72"/>
    </location>
</feature>
<proteinExistence type="predicted"/>
<name>A0A915JH84_ROMCU</name>
<protein>
    <submittedName>
        <fullName evidence="3">AGC-kinase C-terminal domain-containing protein</fullName>
    </submittedName>
</protein>
<sequence>MFGIGSVSVKYVRLQHRERPQALPLKPNCFKGQFDPKAKTLSQIDFFKTAPNSDDTARSPPLSFSQKSSSSTSFFDGVVDVVNDADIFPPPTSATVEKCV</sequence>
<organism evidence="2 3">
    <name type="scientific">Romanomermis culicivorax</name>
    <name type="common">Nematode worm</name>
    <dbReference type="NCBI Taxonomy" id="13658"/>
    <lineage>
        <taxon>Eukaryota</taxon>
        <taxon>Metazoa</taxon>
        <taxon>Ecdysozoa</taxon>
        <taxon>Nematoda</taxon>
        <taxon>Enoplea</taxon>
        <taxon>Dorylaimia</taxon>
        <taxon>Mermithida</taxon>
        <taxon>Mermithoidea</taxon>
        <taxon>Mermithidae</taxon>
        <taxon>Romanomermis</taxon>
    </lineage>
</organism>
<evidence type="ECO:0000256" key="1">
    <source>
        <dbReference type="SAM" id="MobiDB-lite"/>
    </source>
</evidence>
<keyword evidence="2" id="KW-1185">Reference proteome</keyword>